<feature type="compositionally biased region" description="Low complexity" evidence="1">
    <location>
        <begin position="31"/>
        <end position="44"/>
    </location>
</feature>
<evidence type="ECO:0000256" key="1">
    <source>
        <dbReference type="SAM" id="MobiDB-lite"/>
    </source>
</evidence>
<feature type="chain" id="PRO_5038556035" description="DUF5067 domain-containing protein" evidence="2">
    <location>
        <begin position="19"/>
        <end position="418"/>
    </location>
</feature>
<reference evidence="3 5" key="2">
    <citation type="submission" date="2018-07" db="EMBL/GenBank/DDBJ databases">
        <title>The Genome Sequence of Enterococcus sp. DIV0659b.</title>
        <authorList>
            <consortium name="The Broad Institute Genomics Platform"/>
            <consortium name="The Broad Institute Genomic Center for Infectious Diseases"/>
            <person name="Earl A."/>
            <person name="Manson A."/>
            <person name="Schwartman J."/>
            <person name="Gilmore M."/>
            <person name="Abouelleil A."/>
            <person name="Cao P."/>
            <person name="Chapman S."/>
            <person name="Cusick C."/>
            <person name="Shea T."/>
            <person name="Young S."/>
            <person name="Neafsey D."/>
            <person name="Nusbaum C."/>
            <person name="Birren B."/>
        </authorList>
    </citation>
    <scope>NUCLEOTIDE SEQUENCE [LARGE SCALE GENOMIC DNA]</scope>
    <source>
        <strain evidence="3 5">4G2_DIV0659</strain>
    </source>
</reference>
<protein>
    <recommendedName>
        <fullName evidence="6">DUF5067 domain-containing protein</fullName>
    </recommendedName>
</protein>
<comment type="caution">
    <text evidence="4">The sequence shown here is derived from an EMBL/GenBank/DDBJ whole genome shotgun (WGS) entry which is preliminary data.</text>
</comment>
<dbReference type="RefSeq" id="WP_086331155.1">
    <property type="nucleotide sequence ID" value="NZ_NGLE02000001.1"/>
</dbReference>
<dbReference type="PROSITE" id="PS51257">
    <property type="entry name" value="PROKAR_LIPOPROTEIN"/>
    <property type="match status" value="1"/>
</dbReference>
<gene>
    <name evidence="3" type="ORF">A5880_001153</name>
    <name evidence="4" type="ORF">A5880_002283</name>
</gene>
<feature type="compositionally biased region" description="Basic and acidic residues" evidence="1">
    <location>
        <begin position="45"/>
        <end position="55"/>
    </location>
</feature>
<dbReference type="EMBL" id="NGLE02000001">
    <property type="protein sequence ID" value="MEI5993606.1"/>
    <property type="molecule type" value="Genomic_DNA"/>
</dbReference>
<keyword evidence="5" id="KW-1185">Reference proteome</keyword>
<sequence>MKKIVLRSIILLSIAVLTACGNNQKKEVKTEVSSTAVSSTSATKESTKASKETKKSETPFAELAKAIQENIEAEKMSSIYANTDEQNFGTDEYKVRIKGYEYYEVEDFSRNLSIPFGDQTKNGGIVILEAEVENKSNESVYTASGFDLSVVGYDRSLTYTKSLINDDIEEEYPLFTSIMLKQKREVKAGEKVTGYITYAIRPEAVEKIKEYGEVTIETAGLYSKPDSYSKADAIYESEKVKIPVSTEGEQTVSESGEFYPDKASAANMGVKKMISAEKTEQTVDFEGIKVVLEGYQFVDFEPNEDTAARFKDFESGVVLLTAKVKIKNEGKEKVRLENMSGGLKIGSLGKVLSQGMLEEKPEKALVDIGEEGETYLVFALNKEDYDETFKKKEFELEVKLMDERFATMTKLGDITFKL</sequence>
<dbReference type="OrthoDB" id="2138699at2"/>
<reference evidence="4" key="1">
    <citation type="submission" date="2017-05" db="EMBL/GenBank/DDBJ databases">
        <title>The Genome Sequence of Enterococcus sp. 4G2_DIV0659.</title>
        <authorList>
            <consortium name="The Broad Institute Genomics Platform"/>
            <consortium name="The Broad Institute Genomic Center for Infectious Diseases"/>
            <person name="Earl A."/>
            <person name="Manson A."/>
            <person name="Schwartman J."/>
            <person name="Gilmore M."/>
            <person name="Abouelleil A."/>
            <person name="Cao P."/>
            <person name="Chapman S."/>
            <person name="Cusick C."/>
            <person name="Shea T."/>
            <person name="Young S."/>
            <person name="Neafsey D."/>
            <person name="Nusbaum C."/>
            <person name="Birren B."/>
        </authorList>
    </citation>
    <scope>NUCLEOTIDE SEQUENCE [LARGE SCALE GENOMIC DNA]</scope>
    <source>
        <strain evidence="4">4G2_DIV0659</strain>
    </source>
</reference>
<feature type="signal peptide" evidence="2">
    <location>
        <begin position="1"/>
        <end position="18"/>
    </location>
</feature>
<evidence type="ECO:0008006" key="6">
    <source>
        <dbReference type="Google" id="ProtNLM"/>
    </source>
</evidence>
<name>A0A242CCN6_9ENTE</name>
<keyword evidence="2" id="KW-0732">Signal</keyword>
<dbReference type="Gene3D" id="2.60.40.4170">
    <property type="match status" value="1"/>
</dbReference>
<feature type="region of interest" description="Disordered" evidence="1">
    <location>
        <begin position="29"/>
        <end position="55"/>
    </location>
</feature>
<evidence type="ECO:0000256" key="2">
    <source>
        <dbReference type="SAM" id="SignalP"/>
    </source>
</evidence>
<dbReference type="EMBL" id="NGLE01000003">
    <property type="protein sequence ID" value="OTO08013.1"/>
    <property type="molecule type" value="Genomic_DNA"/>
</dbReference>
<proteinExistence type="predicted"/>
<evidence type="ECO:0000313" key="4">
    <source>
        <dbReference type="EMBL" id="OTO08013.1"/>
    </source>
</evidence>
<evidence type="ECO:0000313" key="3">
    <source>
        <dbReference type="EMBL" id="MEI5993606.1"/>
    </source>
</evidence>
<accession>A0A242CCN6</accession>
<dbReference type="AlphaFoldDB" id="A0A242CCN6"/>
<evidence type="ECO:0000313" key="5">
    <source>
        <dbReference type="Proteomes" id="UP000195139"/>
    </source>
</evidence>
<organism evidence="4">
    <name type="scientific">Candidatus Enterococcus mansonii</name>
    <dbReference type="NCBI Taxonomy" id="1834181"/>
    <lineage>
        <taxon>Bacteria</taxon>
        <taxon>Bacillati</taxon>
        <taxon>Bacillota</taxon>
        <taxon>Bacilli</taxon>
        <taxon>Lactobacillales</taxon>
        <taxon>Enterococcaceae</taxon>
        <taxon>Enterococcus</taxon>
    </lineage>
</organism>
<dbReference type="Proteomes" id="UP000195139">
    <property type="component" value="Unassembled WGS sequence"/>
</dbReference>